<proteinExistence type="predicted"/>
<dbReference type="EMBL" id="BARX01000003">
    <property type="protein sequence ID" value="GAD00686.1"/>
    <property type="molecule type" value="Genomic_DNA"/>
</dbReference>
<dbReference type="STRING" id="1331007.AALB_0766"/>
<comment type="caution">
    <text evidence="2">The sequence shown here is derived from an EMBL/GenBank/DDBJ whole genome shotgun (WGS) entry which is preliminary data.</text>
</comment>
<organism evidence="2 3">
    <name type="scientific">Agarivorans albus MKT 106</name>
    <dbReference type="NCBI Taxonomy" id="1331007"/>
    <lineage>
        <taxon>Bacteria</taxon>
        <taxon>Pseudomonadati</taxon>
        <taxon>Pseudomonadota</taxon>
        <taxon>Gammaproteobacteria</taxon>
        <taxon>Alteromonadales</taxon>
        <taxon>Alteromonadaceae</taxon>
        <taxon>Agarivorans</taxon>
    </lineage>
</organism>
<dbReference type="Proteomes" id="UP000014461">
    <property type="component" value="Unassembled WGS sequence"/>
</dbReference>
<evidence type="ECO:0000313" key="3">
    <source>
        <dbReference type="Proteomes" id="UP000014461"/>
    </source>
</evidence>
<dbReference type="Gene3D" id="3.90.1530.10">
    <property type="entry name" value="Conserved hypothetical protein from pyrococcus furiosus pfu- 392566-001, ParB domain"/>
    <property type="match status" value="1"/>
</dbReference>
<dbReference type="InterPro" id="IPR036086">
    <property type="entry name" value="ParB/Sulfiredoxin_sf"/>
</dbReference>
<dbReference type="Pfam" id="PF08857">
    <property type="entry name" value="ParBc_2"/>
    <property type="match status" value="1"/>
</dbReference>
<sequence length="350" mass="38638">MIFKALKTVKTAVLGLCISAGLIGFSAQAENIDYLSAINSDLNASPLTFSKGELRWAKVGDLRPTQALIGYDQVNYKLGRYQAEPKKMYEEICESYGAGEKKVKWSEQSSPLKPGSFNCPLAIGSEAAEMKTAIVGPDGHLYLTDGHHTFSTFIDMENGGAQMPVLIKIQDNWSASESDTIEQAMSQFWQRLAQTNNSWQFTASGEAISYVNMPTTLGQDSLANQAFRALVYFARDISWVKKQAEAINFLEFHWGYELAKSISVDEQRLVEQAYYLSKIEEVAKQMLAYAPEQAIASSGRSAKQLGQKAAWDNNSDKTLQQLVCGSKKGRLGKLGFALSYKQPGVSLECN</sequence>
<keyword evidence="3" id="KW-1185">Reference proteome</keyword>
<feature type="chain" id="PRO_5004488260" description="ParB-like nuclease" evidence="1">
    <location>
        <begin position="30"/>
        <end position="350"/>
    </location>
</feature>
<evidence type="ECO:0008006" key="4">
    <source>
        <dbReference type="Google" id="ProtNLM"/>
    </source>
</evidence>
<name>R9PRC9_AGAAL</name>
<dbReference type="CDD" id="cd16390">
    <property type="entry name" value="ParB_N_Srx_like"/>
    <property type="match status" value="1"/>
</dbReference>
<protein>
    <recommendedName>
        <fullName evidence="4">ParB-like nuclease</fullName>
    </recommendedName>
</protein>
<evidence type="ECO:0000256" key="1">
    <source>
        <dbReference type="SAM" id="SignalP"/>
    </source>
</evidence>
<gene>
    <name evidence="2" type="ORF">AALB_0766</name>
</gene>
<feature type="signal peptide" evidence="1">
    <location>
        <begin position="1"/>
        <end position="29"/>
    </location>
</feature>
<accession>R9PRC9</accession>
<dbReference type="OrthoDB" id="323572at2"/>
<dbReference type="AlphaFoldDB" id="R9PRC9"/>
<keyword evidence="1" id="KW-0732">Signal</keyword>
<evidence type="ECO:0000313" key="2">
    <source>
        <dbReference type="EMBL" id="GAD00686.1"/>
    </source>
</evidence>
<dbReference type="InterPro" id="IPR014956">
    <property type="entry name" value="ParBc_2"/>
</dbReference>
<dbReference type="SUPFAM" id="SSF110849">
    <property type="entry name" value="ParB/Sulfiredoxin"/>
    <property type="match status" value="1"/>
</dbReference>
<reference evidence="2" key="1">
    <citation type="journal article" date="2013" name="Genome Announc.">
        <title>Draft Genome Sequence of Agarivorans albus Strain MKT 106T, an Agarolytic Marine Bacterium.</title>
        <authorList>
            <person name="Yasuike M."/>
            <person name="Nakamura Y."/>
            <person name="Kai W."/>
            <person name="Fujiwara A."/>
            <person name="Fukui Y."/>
            <person name="Satomi M."/>
            <person name="Sano M."/>
        </authorList>
    </citation>
    <scope>NUCLEOTIDE SEQUENCE [LARGE SCALE GENOMIC DNA]</scope>
</reference>
<dbReference type="RefSeq" id="WP_016400454.1">
    <property type="nucleotide sequence ID" value="NZ_BARX01000003.1"/>
</dbReference>